<dbReference type="AlphaFoldDB" id="A0A3R7QKB8"/>
<feature type="signal peptide" evidence="1">
    <location>
        <begin position="1"/>
        <end position="50"/>
    </location>
</feature>
<name>A0A3R7QKB8_PENVA</name>
<keyword evidence="1" id="KW-0732">Signal</keyword>
<keyword evidence="3" id="KW-1185">Reference proteome</keyword>
<dbReference type="Proteomes" id="UP000283509">
    <property type="component" value="Unassembled WGS sequence"/>
</dbReference>
<feature type="chain" id="PRO_5018705160" description="Saposin B-type domain-containing protein" evidence="1">
    <location>
        <begin position="51"/>
        <end position="152"/>
    </location>
</feature>
<evidence type="ECO:0000313" key="3">
    <source>
        <dbReference type="Proteomes" id="UP000283509"/>
    </source>
</evidence>
<sequence length="152" mass="17263">MSNSPQWEQGWAWMALQSIHTRQPARLNRTQEMRLLCLLVLLCLEAPGDSFEIQGQDIDKNVYAKIFQCVKLLCKMSPDYTECKKCLMEVDVPQLPVENLLRCLEEIPGCDEKDTTALGKVRKCIEKESPEMGGCFSGEHDSTHSINFPALE</sequence>
<organism evidence="2 3">
    <name type="scientific">Penaeus vannamei</name>
    <name type="common">Whiteleg shrimp</name>
    <name type="synonym">Litopenaeus vannamei</name>
    <dbReference type="NCBI Taxonomy" id="6689"/>
    <lineage>
        <taxon>Eukaryota</taxon>
        <taxon>Metazoa</taxon>
        <taxon>Ecdysozoa</taxon>
        <taxon>Arthropoda</taxon>
        <taxon>Crustacea</taxon>
        <taxon>Multicrustacea</taxon>
        <taxon>Malacostraca</taxon>
        <taxon>Eumalacostraca</taxon>
        <taxon>Eucarida</taxon>
        <taxon>Decapoda</taxon>
        <taxon>Dendrobranchiata</taxon>
        <taxon>Penaeoidea</taxon>
        <taxon>Penaeidae</taxon>
        <taxon>Penaeus</taxon>
    </lineage>
</organism>
<dbReference type="EMBL" id="QCYY01002454">
    <property type="protein sequence ID" value="ROT70193.1"/>
    <property type="molecule type" value="Genomic_DNA"/>
</dbReference>
<accession>A0A3R7QKB8</accession>
<gene>
    <name evidence="2" type="ORF">C7M84_011539</name>
</gene>
<evidence type="ECO:0000313" key="2">
    <source>
        <dbReference type="EMBL" id="ROT70193.1"/>
    </source>
</evidence>
<evidence type="ECO:0000256" key="1">
    <source>
        <dbReference type="SAM" id="SignalP"/>
    </source>
</evidence>
<evidence type="ECO:0008006" key="4">
    <source>
        <dbReference type="Google" id="ProtNLM"/>
    </source>
</evidence>
<comment type="caution">
    <text evidence="2">The sequence shown here is derived from an EMBL/GenBank/DDBJ whole genome shotgun (WGS) entry which is preliminary data.</text>
</comment>
<proteinExistence type="predicted"/>
<reference evidence="2 3" key="2">
    <citation type="submission" date="2019-01" db="EMBL/GenBank/DDBJ databases">
        <title>The decoding of complex shrimp genome reveals the adaptation for benthos swimmer, frequently molting mechanism and breeding impact on genome.</title>
        <authorList>
            <person name="Sun Y."/>
            <person name="Gao Y."/>
            <person name="Yu Y."/>
        </authorList>
    </citation>
    <scope>NUCLEOTIDE SEQUENCE [LARGE SCALE GENOMIC DNA]</scope>
    <source>
        <tissue evidence="2">Muscle</tissue>
    </source>
</reference>
<reference evidence="2 3" key="1">
    <citation type="submission" date="2018-04" db="EMBL/GenBank/DDBJ databases">
        <authorList>
            <person name="Zhang X."/>
            <person name="Yuan J."/>
            <person name="Li F."/>
            <person name="Xiang J."/>
        </authorList>
    </citation>
    <scope>NUCLEOTIDE SEQUENCE [LARGE SCALE GENOMIC DNA]</scope>
    <source>
        <tissue evidence="2">Muscle</tissue>
    </source>
</reference>
<protein>
    <recommendedName>
        <fullName evidence="4">Saposin B-type domain-containing protein</fullName>
    </recommendedName>
</protein>